<reference evidence="3" key="1">
    <citation type="submission" date="2021-02" db="EMBL/GenBank/DDBJ databases">
        <authorList>
            <person name="Nowell W R."/>
        </authorList>
    </citation>
    <scope>NUCLEOTIDE SEQUENCE</scope>
</reference>
<evidence type="ECO:0000313" key="1">
    <source>
        <dbReference type="EMBL" id="CAF1396337.1"/>
    </source>
</evidence>
<dbReference type="EMBL" id="CAJNOO010004861">
    <property type="protein sequence ID" value="CAF1396337.1"/>
    <property type="molecule type" value="Genomic_DNA"/>
</dbReference>
<gene>
    <name evidence="3" type="ORF">FNK824_LOCUS28098</name>
    <name evidence="1" type="ORF">RFH988_LOCUS34605</name>
    <name evidence="2" type="ORF">SEV965_LOCUS34059</name>
</gene>
<evidence type="ECO:0000313" key="4">
    <source>
        <dbReference type="Proteomes" id="UP000663874"/>
    </source>
</evidence>
<dbReference type="Proteomes" id="UP000663882">
    <property type="component" value="Unassembled WGS sequence"/>
</dbReference>
<dbReference type="EMBL" id="CAJOBE010007554">
    <property type="protein sequence ID" value="CAF4039565.1"/>
    <property type="molecule type" value="Genomic_DNA"/>
</dbReference>
<sequence>MLLSHAQVHPREPFTQQCPMCNCILNGGNAHTKEVSIYTNNGQVLQGIVYYLQCVHANNGQTHVDDPILIYPNYIQQKNIRNYTSQSIQHGLYIYLGGDCACERELVERYTSDLISTPHSWQKQADSLNNLAFNTNQSQTVPINMRRFSQIIFTYKIMEMDICLGSTNVATPREIDQFDLWAWSQYPRLILRFIYLWSNHKTLIGPCNIPGNKCSSCFTIDGHQKARRRVCRAKQVDYKSSDFTEPLVIGCWRTPIRHSLYCDLHQNYQKFVETPTNK</sequence>
<evidence type="ECO:0000313" key="2">
    <source>
        <dbReference type="EMBL" id="CAF1458805.1"/>
    </source>
</evidence>
<dbReference type="EMBL" id="CAJNOU010004896">
    <property type="protein sequence ID" value="CAF1458805.1"/>
    <property type="molecule type" value="Genomic_DNA"/>
</dbReference>
<comment type="caution">
    <text evidence="3">The sequence shown here is derived from an EMBL/GenBank/DDBJ whole genome shotgun (WGS) entry which is preliminary data.</text>
</comment>
<organism evidence="3 4">
    <name type="scientific">Rotaria sordida</name>
    <dbReference type="NCBI Taxonomy" id="392033"/>
    <lineage>
        <taxon>Eukaryota</taxon>
        <taxon>Metazoa</taxon>
        <taxon>Spiralia</taxon>
        <taxon>Gnathifera</taxon>
        <taxon>Rotifera</taxon>
        <taxon>Eurotatoria</taxon>
        <taxon>Bdelloidea</taxon>
        <taxon>Philodinida</taxon>
        <taxon>Philodinidae</taxon>
        <taxon>Rotaria</taxon>
    </lineage>
</organism>
<dbReference type="OrthoDB" id="10005421at2759"/>
<evidence type="ECO:0000313" key="3">
    <source>
        <dbReference type="EMBL" id="CAF4039565.1"/>
    </source>
</evidence>
<dbReference type="Proteomes" id="UP000663874">
    <property type="component" value="Unassembled WGS sequence"/>
</dbReference>
<name>A0A819R6H0_9BILA</name>
<accession>A0A819R6H0</accession>
<proteinExistence type="predicted"/>
<protein>
    <submittedName>
        <fullName evidence="3">Uncharacterized protein</fullName>
    </submittedName>
</protein>
<dbReference type="AlphaFoldDB" id="A0A819R6H0"/>
<dbReference type="Proteomes" id="UP000663889">
    <property type="component" value="Unassembled WGS sequence"/>
</dbReference>